<dbReference type="RefSeq" id="WP_151047017.1">
    <property type="nucleotide sequence ID" value="NZ_CABVPN010000013.1"/>
</dbReference>
<name>A0A6P2L8W2_9BURK</name>
<reference evidence="2 3" key="1">
    <citation type="submission" date="2019-09" db="EMBL/GenBank/DDBJ databases">
        <authorList>
            <person name="Depoorter E."/>
        </authorList>
    </citation>
    <scope>NUCLEOTIDE SEQUENCE [LARGE SCALE GENOMIC DNA]</scope>
    <source>
        <strain evidence="2">LMG 24065</strain>
    </source>
</reference>
<accession>A0A6P2L8W2</accession>
<dbReference type="Proteomes" id="UP000494125">
    <property type="component" value="Unassembled WGS sequence"/>
</dbReference>
<dbReference type="InterPro" id="IPR011990">
    <property type="entry name" value="TPR-like_helical_dom_sf"/>
</dbReference>
<gene>
    <name evidence="2" type="ORF">BDI24065_02967</name>
</gene>
<keyword evidence="3" id="KW-1185">Reference proteome</keyword>
<dbReference type="Pfam" id="PF24407">
    <property type="entry name" value="HTH_upst_double_PIN"/>
    <property type="match status" value="1"/>
</dbReference>
<dbReference type="InterPro" id="IPR056620">
    <property type="entry name" value="HTH_next_PIN-TPR-GreABC"/>
</dbReference>
<evidence type="ECO:0000313" key="2">
    <source>
        <dbReference type="EMBL" id="VWB63383.1"/>
    </source>
</evidence>
<proteinExistence type="predicted"/>
<dbReference type="Gene3D" id="1.25.40.10">
    <property type="entry name" value="Tetratricopeptide repeat domain"/>
    <property type="match status" value="1"/>
</dbReference>
<dbReference type="GeneID" id="93028044"/>
<organism evidence="2 3">
    <name type="scientific">Burkholderia diffusa</name>
    <dbReference type="NCBI Taxonomy" id="488732"/>
    <lineage>
        <taxon>Bacteria</taxon>
        <taxon>Pseudomonadati</taxon>
        <taxon>Pseudomonadota</taxon>
        <taxon>Betaproteobacteria</taxon>
        <taxon>Burkholderiales</taxon>
        <taxon>Burkholderiaceae</taxon>
        <taxon>Burkholderia</taxon>
        <taxon>Burkholderia cepacia complex</taxon>
    </lineage>
</organism>
<dbReference type="SUPFAM" id="SSF48452">
    <property type="entry name" value="TPR-like"/>
    <property type="match status" value="1"/>
</dbReference>
<evidence type="ECO:0000313" key="3">
    <source>
        <dbReference type="Proteomes" id="UP000494125"/>
    </source>
</evidence>
<protein>
    <recommendedName>
        <fullName evidence="1">HTH domain-containing protein</fullName>
    </recommendedName>
</protein>
<sequence length="2068" mass="229012">MPHSVLFTKVLMVIGKVWEAVKPKVLARYTVLKAERDAYESGADLTPEMQKSFSETYGRLLGGATDDSELNKRVAIVERTFSVPPFLKTPAIREWLSGSDVRAAFFGVAKGKCLQRLEDTSLREGLAESYSVRTGERRELADGAINIVVDGLVAGYRARFEDQSKLVVETVSAKVEDVQQGLSQGFAGVHEHLNALSQDVAGNLGQAVEPLATGAVEQELDRIIQARIYDPAAHQRIRALAERVRVGDLVGASHGAKQQVYLWAAKILSGRDEMRGEANTYFELVDKAHCKSDVSVVSAILQAHDGQGGAAIQTLRDISSPDARAAMIFVLSKSRGFESAVSWYESLEPAAALHDITPVGWCSLATAYSELGRWESAIEVLEKARPLAGQYADLLFIEGMYRAAMTVPAELRQQALEGSLMLGSVPQHEDDASEVWRSGSIELLRKAEIEIAPINERRAEFAFFTRMSLALRSKNDAVRLQAEEELSRLAVDKSQAVKLYPVLRQYDRQADKESLMSYLDVRETLGGLSEDEWVARFFLALDILGRPEDAPKLLDFLERHRSGLSGVIQPRALTSVRIKALLASDGQAIRAREELESNRSVFSADHAAQLEAEIAATEGEDIRPRLERIYTESPTIVNLHLLVEHLLKVQDFVALEPKARELYQLERALPNARIVVACLSHRTNLDPREMVEFLEAEHDVVGNDLELKSQLAWSLLQCGEWKKARALNDELLVAQPNAESHVGLDINIAIKSGDWEHFAAIFDREWPRKNNHSPRTLLLLAQLANDGHVPTEKAFELVRLAAEKASDSAPALVAAYNAAVTLGREDELSAAWLHHAAATDTSGVIKRIPVRELTEEILPSLQKRNESLSDHLQKSTAPIQLIASVLKMPIARLYCAIPSANERQTDARKRVVLPFFGARLEKSTLANCDPIGFDITSILTLTTLGLFDRALEFFQRVHIAPDTLELLLVESRHMRFRQPSELQLAHSILAALRRLTLRTVEDGNQPPDWLIQEVGPRLAQLLESAKTTQGFVITAFPVFRAGSLNEAPANLREYQGYVVSCQTYIDLLLRTGKIAQAVAENAASKITLMDSGPKTQLPTASHDTLFYVDDVAIRYLHRSGTLDAVAQAGLTLRCSPGLKDDHEQLEAEADERESLVEIIDSARSALRRALEAGKVNLIAERPRSEKLRALRDGEAETLPTLLAFLQAGHPVENLVIDDRYFTRIPGFEDELGKLIHTYSTLDVIDSMISEGFLSPAEGAHARHRLRLRGATYINVDGGELAGMLDACGVDSSSLLRESYEVRTLRQSLTHACALDTGSVQDRQFLQSISTALVDTIARSWETADVAPDRAIALTRWALDALGRPLWTAVGNGQNNPRAAALEMAAVTISGLLLKATFWQRDRRMKFQELLDDELLQPAVYANRDLLGRITALIQVQLDAFKALKDELDADSKQQLHIFVALLPSRIRDYLQNEPSMSDLVSETVEHAVQFGTHSFTVSALYQAARRTAEDGLNEFDGCRMRLESETILAELLEDGTWMGLPFPELAGLMKDDAARLAAVRQAVSELGPTFTDGERIIASVSNDILAERDFDLLLEERINGVKARWLRIRGERERPPELNTLVPDSTRYYAALLGPVERSLGFPEYAAETLLPYRTRLIERDLIEGLRIACLGFFDIILAPSRLVQHVENDELWFAVQSLKELGDPYTLLGLAEIGIVRASDPRFVQLARDCIERLCKEHMAGAHLFAAAALFNRLALSEIQTLDDAALVQPHWKRMAARMQAGVILQGYGNQNFIMPALESWVAEHLQPTRVAAEVMDLHVDPYYAASLNTAEAIWDNVFKLLVTVGGNAADGVLSDKLENRIKELVNRRLSQNFASFHTAGPCGNMRNRQEAKLTPAETSNARERLAESPFSPVWSALVATSQVIHVESGIYEAGMNGLRELTLAADDVDWDNKLRCVADVALLALIEADVKLAEVVRDFLFRVAGTTTNDMRLMPILHTLFIAAGAFRETEKRATVIEDATKTLSLLLPAGELSRTAAEVLRACSNLRRWYSGPASWAELYALSAG</sequence>
<evidence type="ECO:0000259" key="1">
    <source>
        <dbReference type="Pfam" id="PF24407"/>
    </source>
</evidence>
<dbReference type="EMBL" id="CABVPN010000013">
    <property type="protein sequence ID" value="VWB63383.1"/>
    <property type="molecule type" value="Genomic_DNA"/>
</dbReference>
<feature type="domain" description="HTH" evidence="1">
    <location>
        <begin position="858"/>
        <end position="916"/>
    </location>
</feature>